<dbReference type="RefSeq" id="XP_021884785.1">
    <property type="nucleotide sequence ID" value="XM_022028523.1"/>
</dbReference>
<gene>
    <name evidence="1" type="ORF">BCR41DRAFT_393058</name>
</gene>
<organism evidence="1 2">
    <name type="scientific">Lobosporangium transversale</name>
    <dbReference type="NCBI Taxonomy" id="64571"/>
    <lineage>
        <taxon>Eukaryota</taxon>
        <taxon>Fungi</taxon>
        <taxon>Fungi incertae sedis</taxon>
        <taxon>Mucoromycota</taxon>
        <taxon>Mortierellomycotina</taxon>
        <taxon>Mortierellomycetes</taxon>
        <taxon>Mortierellales</taxon>
        <taxon>Mortierellaceae</taxon>
        <taxon>Lobosporangium</taxon>
    </lineage>
</organism>
<keyword evidence="2" id="KW-1185">Reference proteome</keyword>
<sequence>MFPSISMRLSPTSGYCSILWILGDYLDSDDRLSGRHCTQKKLSSRHLRGRSPNLSAWRSVVPPSFNLLSLVQLRAIAGVSSD</sequence>
<evidence type="ECO:0000313" key="2">
    <source>
        <dbReference type="Proteomes" id="UP000193648"/>
    </source>
</evidence>
<accession>A0A1Y2GXL3</accession>
<comment type="caution">
    <text evidence="1">The sequence shown here is derived from an EMBL/GenBank/DDBJ whole genome shotgun (WGS) entry which is preliminary data.</text>
</comment>
<name>A0A1Y2GXL3_9FUNG</name>
<dbReference type="InParanoid" id="A0A1Y2GXL3"/>
<reference evidence="1 2" key="1">
    <citation type="submission" date="2016-07" db="EMBL/GenBank/DDBJ databases">
        <title>Pervasive Adenine N6-methylation of Active Genes in Fungi.</title>
        <authorList>
            <consortium name="DOE Joint Genome Institute"/>
            <person name="Mondo S.J."/>
            <person name="Dannebaum R.O."/>
            <person name="Kuo R.C."/>
            <person name="Labutti K."/>
            <person name="Haridas S."/>
            <person name="Kuo A."/>
            <person name="Salamov A."/>
            <person name="Ahrendt S.R."/>
            <person name="Lipzen A."/>
            <person name="Sullivan W."/>
            <person name="Andreopoulos W.B."/>
            <person name="Clum A."/>
            <person name="Lindquist E."/>
            <person name="Daum C."/>
            <person name="Ramamoorthy G.K."/>
            <person name="Gryganskyi A."/>
            <person name="Culley D."/>
            <person name="Magnuson J.K."/>
            <person name="James T.Y."/>
            <person name="O'Malley M.A."/>
            <person name="Stajich J.E."/>
            <person name="Spatafora J.W."/>
            <person name="Visel A."/>
            <person name="Grigoriev I.V."/>
        </authorList>
    </citation>
    <scope>NUCLEOTIDE SEQUENCE [LARGE SCALE GENOMIC DNA]</scope>
    <source>
        <strain evidence="1 2">NRRL 3116</strain>
    </source>
</reference>
<dbReference type="EMBL" id="MCFF01000005">
    <property type="protein sequence ID" value="ORZ27038.1"/>
    <property type="molecule type" value="Genomic_DNA"/>
</dbReference>
<dbReference type="AlphaFoldDB" id="A0A1Y2GXL3"/>
<proteinExistence type="predicted"/>
<dbReference type="GeneID" id="33570366"/>
<dbReference type="Proteomes" id="UP000193648">
    <property type="component" value="Unassembled WGS sequence"/>
</dbReference>
<protein>
    <submittedName>
        <fullName evidence="1">Uncharacterized protein</fullName>
    </submittedName>
</protein>
<evidence type="ECO:0000313" key="1">
    <source>
        <dbReference type="EMBL" id="ORZ27038.1"/>
    </source>
</evidence>